<keyword evidence="4" id="KW-1185">Reference proteome</keyword>
<dbReference type="OrthoDB" id="322944at2157"/>
<sequence>MDSKKRTLAKTALYRGSITVLLFTLLWFSTNNIYETSFITIIFNVLATIIYYFHERLWGKIKWGNSEAPKLVSNQNASCQ</sequence>
<dbReference type="Pfam" id="PF09834">
    <property type="entry name" value="DUF2061"/>
    <property type="match status" value="1"/>
</dbReference>
<organism evidence="3 4">
    <name type="scientific">Nitrosarchaeum koreense MY1</name>
    <dbReference type="NCBI Taxonomy" id="1001994"/>
    <lineage>
        <taxon>Archaea</taxon>
        <taxon>Nitrososphaerota</taxon>
        <taxon>Nitrososphaeria</taxon>
        <taxon>Nitrosopumilales</taxon>
        <taxon>Nitrosopumilaceae</taxon>
        <taxon>Nitrosarchaeum</taxon>
    </lineage>
</organism>
<comment type="caution">
    <text evidence="3">The sequence shown here is derived from an EMBL/GenBank/DDBJ whole genome shotgun (WGS) entry which is preliminary data.</text>
</comment>
<evidence type="ECO:0000313" key="3">
    <source>
        <dbReference type="EMBL" id="EGP93568.1"/>
    </source>
</evidence>
<dbReference type="STRING" id="1001994.MY1_0806"/>
<evidence type="ECO:0000313" key="4">
    <source>
        <dbReference type="Proteomes" id="UP000004440"/>
    </source>
</evidence>
<keyword evidence="1" id="KW-1133">Transmembrane helix</keyword>
<keyword evidence="1" id="KW-0812">Transmembrane</keyword>
<protein>
    <recommendedName>
        <fullName evidence="2">DUF2061 domain-containing protein</fullName>
    </recommendedName>
</protein>
<dbReference type="EMBL" id="AFPU01000001">
    <property type="protein sequence ID" value="EGP93568.1"/>
    <property type="molecule type" value="Genomic_DNA"/>
</dbReference>
<dbReference type="AlphaFoldDB" id="F9CWB6"/>
<reference evidence="3 4" key="1">
    <citation type="journal article" date="2011" name="J. Bacteriol.">
        <title>Genome Sequence of an Ammonia-Oxidizing Soil Archaeon, "Candidatus Nitrosoarchaeum koreensis" MY1.</title>
        <authorList>
            <person name="Kim B.K."/>
            <person name="Jung M.Y."/>
            <person name="Yu D.S."/>
            <person name="Park S.J."/>
            <person name="Oh T.K."/>
            <person name="Rhee S.K."/>
            <person name="Kim J.F."/>
        </authorList>
    </citation>
    <scope>NUCLEOTIDE SEQUENCE [LARGE SCALE GENOMIC DNA]</scope>
    <source>
        <strain evidence="3 4">MY1</strain>
    </source>
</reference>
<feature type="transmembrane region" description="Helical" evidence="1">
    <location>
        <begin position="12"/>
        <end position="30"/>
    </location>
</feature>
<dbReference type="Proteomes" id="UP000004440">
    <property type="component" value="Unassembled WGS sequence"/>
</dbReference>
<dbReference type="InterPro" id="IPR018638">
    <property type="entry name" value="DUF2061_membrane"/>
</dbReference>
<keyword evidence="1" id="KW-0472">Membrane</keyword>
<feature type="transmembrane region" description="Helical" evidence="1">
    <location>
        <begin position="36"/>
        <end position="53"/>
    </location>
</feature>
<gene>
    <name evidence="3" type="ORF">MY1_0806</name>
</gene>
<name>F9CWB6_9ARCH</name>
<feature type="domain" description="DUF2061" evidence="2">
    <location>
        <begin position="8"/>
        <end position="58"/>
    </location>
</feature>
<evidence type="ECO:0000259" key="2">
    <source>
        <dbReference type="Pfam" id="PF09834"/>
    </source>
</evidence>
<dbReference type="RefSeq" id="WP_007550359.1">
    <property type="nucleotide sequence ID" value="NZ_AFPU01000001.1"/>
</dbReference>
<proteinExistence type="predicted"/>
<evidence type="ECO:0000256" key="1">
    <source>
        <dbReference type="SAM" id="Phobius"/>
    </source>
</evidence>
<dbReference type="GeneID" id="56063296"/>
<accession>F9CWB6</accession>